<dbReference type="OrthoDB" id="2382419at2"/>
<evidence type="ECO:0000256" key="1">
    <source>
        <dbReference type="SAM" id="SignalP"/>
    </source>
</evidence>
<comment type="caution">
    <text evidence="3">The sequence shown here is derived from an EMBL/GenBank/DDBJ whole genome shotgun (WGS) entry which is preliminary data.</text>
</comment>
<dbReference type="InterPro" id="IPR001119">
    <property type="entry name" value="SLH_dom"/>
</dbReference>
<gene>
    <name evidence="3" type="ORF">EDM52_21070</name>
</gene>
<proteinExistence type="predicted"/>
<evidence type="ECO:0000313" key="4">
    <source>
        <dbReference type="Proteomes" id="UP000282028"/>
    </source>
</evidence>
<accession>A0A3M8BY31</accession>
<evidence type="ECO:0000259" key="2">
    <source>
        <dbReference type="PROSITE" id="PS51272"/>
    </source>
</evidence>
<dbReference type="RefSeq" id="WP_122910918.1">
    <property type="nucleotide sequence ID" value="NZ_CBCSBE010000019.1"/>
</dbReference>
<sequence length="100" mass="11089">MKRTLVSLLLAGSLISGTTTTVFANQTFPDLNPASHGWAMDSLSFMAQKGIVKGDEKGRFNPDAKVTKAEFITMVHRLFDKYSPPTFVDSQFLDVPKNHK</sequence>
<dbReference type="AlphaFoldDB" id="A0A3M8BY31"/>
<dbReference type="Proteomes" id="UP000282028">
    <property type="component" value="Unassembled WGS sequence"/>
</dbReference>
<feature type="signal peptide" evidence="1">
    <location>
        <begin position="1"/>
        <end position="24"/>
    </location>
</feature>
<protein>
    <submittedName>
        <fullName evidence="3">S-layer homology domain-containing protein</fullName>
    </submittedName>
</protein>
<keyword evidence="1" id="KW-0732">Signal</keyword>
<feature type="chain" id="PRO_5017996355" evidence="1">
    <location>
        <begin position="25"/>
        <end position="100"/>
    </location>
</feature>
<organism evidence="3 4">
    <name type="scientific">Brevibacillus invocatus</name>
    <dbReference type="NCBI Taxonomy" id="173959"/>
    <lineage>
        <taxon>Bacteria</taxon>
        <taxon>Bacillati</taxon>
        <taxon>Bacillota</taxon>
        <taxon>Bacilli</taxon>
        <taxon>Bacillales</taxon>
        <taxon>Paenibacillaceae</taxon>
        <taxon>Brevibacillus</taxon>
    </lineage>
</organism>
<feature type="domain" description="SLH" evidence="2">
    <location>
        <begin position="26"/>
        <end position="89"/>
    </location>
</feature>
<dbReference type="Pfam" id="PF00395">
    <property type="entry name" value="SLH"/>
    <property type="match status" value="1"/>
</dbReference>
<evidence type="ECO:0000313" key="3">
    <source>
        <dbReference type="EMBL" id="RNB68338.1"/>
    </source>
</evidence>
<dbReference type="PROSITE" id="PS51272">
    <property type="entry name" value="SLH"/>
    <property type="match status" value="1"/>
</dbReference>
<reference evidence="3 4" key="1">
    <citation type="submission" date="2018-10" db="EMBL/GenBank/DDBJ databases">
        <title>Phylogenomics of Brevibacillus.</title>
        <authorList>
            <person name="Dunlap C."/>
        </authorList>
    </citation>
    <scope>NUCLEOTIDE SEQUENCE [LARGE SCALE GENOMIC DNA]</scope>
    <source>
        <strain evidence="3 4">JCM 12215</strain>
    </source>
</reference>
<keyword evidence="4" id="KW-1185">Reference proteome</keyword>
<dbReference type="EMBL" id="RHHR01000045">
    <property type="protein sequence ID" value="RNB68338.1"/>
    <property type="molecule type" value="Genomic_DNA"/>
</dbReference>
<name>A0A3M8BY31_9BACL</name>